<dbReference type="GO" id="GO:0016787">
    <property type="term" value="F:hydrolase activity"/>
    <property type="evidence" value="ECO:0007669"/>
    <property type="project" value="UniProtKB-KW"/>
</dbReference>
<dbReference type="SUPFAM" id="SSF53474">
    <property type="entry name" value="alpha/beta-Hydrolases"/>
    <property type="match status" value="2"/>
</dbReference>
<dbReference type="Proteomes" id="UP000494363">
    <property type="component" value="Unassembled WGS sequence"/>
</dbReference>
<dbReference type="AlphaFoldDB" id="A0A6J5EZ19"/>
<accession>A0A6J5EZ19</accession>
<dbReference type="Pfam" id="PF10503">
    <property type="entry name" value="Esterase_PHB"/>
    <property type="match status" value="1"/>
</dbReference>
<dbReference type="EMBL" id="CADIKH010000051">
    <property type="protein sequence ID" value="CAB3771334.1"/>
    <property type="molecule type" value="Genomic_DNA"/>
</dbReference>
<reference evidence="3 4" key="1">
    <citation type="submission" date="2020-04" db="EMBL/GenBank/DDBJ databases">
        <authorList>
            <person name="De Canck E."/>
        </authorList>
    </citation>
    <scope>NUCLEOTIDE SEQUENCE [LARGE SCALE GENOMIC DNA]</scope>
    <source>
        <strain evidence="3 4">LMG 29542</strain>
    </source>
</reference>
<evidence type="ECO:0000313" key="4">
    <source>
        <dbReference type="Proteomes" id="UP000494363"/>
    </source>
</evidence>
<keyword evidence="1" id="KW-0732">Signal</keyword>
<dbReference type="GO" id="GO:0005576">
    <property type="term" value="C:extracellular region"/>
    <property type="evidence" value="ECO:0007669"/>
    <property type="project" value="InterPro"/>
</dbReference>
<evidence type="ECO:0008006" key="5">
    <source>
        <dbReference type="Google" id="ProtNLM"/>
    </source>
</evidence>
<dbReference type="InterPro" id="IPR029058">
    <property type="entry name" value="AB_hydrolase_fold"/>
</dbReference>
<dbReference type="PANTHER" id="PTHR43037:SF1">
    <property type="entry name" value="BLL1128 PROTEIN"/>
    <property type="match status" value="1"/>
</dbReference>
<keyword evidence="2" id="KW-0378">Hydrolase</keyword>
<evidence type="ECO:0000313" key="3">
    <source>
        <dbReference type="EMBL" id="CAB3771334.1"/>
    </source>
</evidence>
<gene>
    <name evidence="3" type="ORF">LMG29542_06585</name>
</gene>
<name>A0A6J5EZ19_9BURK</name>
<dbReference type="InterPro" id="IPR050955">
    <property type="entry name" value="Plant_Biomass_Hydrol_Est"/>
</dbReference>
<dbReference type="InterPro" id="IPR010126">
    <property type="entry name" value="Esterase_phb"/>
</dbReference>
<protein>
    <recommendedName>
        <fullName evidence="5">Esterase PHB depolymerase</fullName>
    </recommendedName>
</protein>
<dbReference type="Gene3D" id="3.40.50.1820">
    <property type="entry name" value="alpha/beta hydrolase"/>
    <property type="match status" value="1"/>
</dbReference>
<evidence type="ECO:0000256" key="2">
    <source>
        <dbReference type="ARBA" id="ARBA00022801"/>
    </source>
</evidence>
<dbReference type="NCBIfam" id="TIGR01840">
    <property type="entry name" value="esterase_phb"/>
    <property type="match status" value="1"/>
</dbReference>
<dbReference type="PANTHER" id="PTHR43037">
    <property type="entry name" value="UNNAMED PRODUCT-RELATED"/>
    <property type="match status" value="1"/>
</dbReference>
<proteinExistence type="predicted"/>
<sequence>MKLNEGFLNSMHEAMALLQTRGPVEATEAIQRALRGNPSSKAASGDAQETATVLPRVGKLATQTAAPVARESSVDAEYRSHFDTLSYANAAGRRQYRLYVPASAAGEPRPLIVMLHGCTQNAEDFAAGTRMNLLAERHGFLVAYPVQPQQANPSRCWNWFKPGDQQRERGEPSLIAGITRDIMATYDVDPARVYIAGMSAGGAMAAIMIDEYSELYAAAGVHSGLPAHCAHDLPSALAAMKGGELSGRMSRNVSACSSRRPMIVFHGDADRTVHVANAARILRGFETQAHHGRTKCGADAASRECSVWRLTSGDHVEAELWTIHGASHAWAGGDAGGSYTDPAGPDASAEMLRFFLDHPKSI</sequence>
<keyword evidence="4" id="KW-1185">Reference proteome</keyword>
<evidence type="ECO:0000256" key="1">
    <source>
        <dbReference type="ARBA" id="ARBA00022729"/>
    </source>
</evidence>
<organism evidence="3 4">
    <name type="scientific">Paraburkholderia humisilvae</name>
    <dbReference type="NCBI Taxonomy" id="627669"/>
    <lineage>
        <taxon>Bacteria</taxon>
        <taxon>Pseudomonadati</taxon>
        <taxon>Pseudomonadota</taxon>
        <taxon>Betaproteobacteria</taxon>
        <taxon>Burkholderiales</taxon>
        <taxon>Burkholderiaceae</taxon>
        <taxon>Paraburkholderia</taxon>
    </lineage>
</organism>
<dbReference type="RefSeq" id="WP_175231997.1">
    <property type="nucleotide sequence ID" value="NZ_CADIKH010000051.1"/>
</dbReference>